<dbReference type="PANTHER" id="PTHR31451">
    <property type="match status" value="1"/>
</dbReference>
<dbReference type="EC" id="3.2.1.78" evidence="3"/>
<evidence type="ECO:0000313" key="9">
    <source>
        <dbReference type="Proteomes" id="UP000036987"/>
    </source>
</evidence>
<dbReference type="OrthoDB" id="406631at2759"/>
<evidence type="ECO:0000256" key="4">
    <source>
        <dbReference type="ARBA" id="ARBA00022801"/>
    </source>
</evidence>
<keyword evidence="6" id="KW-0812">Transmembrane</keyword>
<feature type="domain" description="Glycoside hydrolase family 5" evidence="7">
    <location>
        <begin position="59"/>
        <end position="399"/>
    </location>
</feature>
<keyword evidence="4" id="KW-0378">Hydrolase</keyword>
<dbReference type="STRING" id="29655.A0A0K9Q5Z7"/>
<sequence length="448" mass="50944">MGRAAGGGISRIYTIFGVTLSAVLVYMTVVGDFSTTLITTTLRTPLARHYYSNDAPKMDFVRKKGVQFSVGGKPFYVNGWNSWWLMTQAAEGSSGRQRVYKMIKIGKKMGFTVCRTWAFNDGAYNALQVSLGQFNEDVFKGLDLVVAEARRNGIRLLLSLANNLQDYGGKMQYVKWALEQGISSSSSNDSFFFDPSIRGYFKIYIKTLLTRKNHLTGVEYRDDPTIFGWELMNEPRCISDPSGDTLQKWLEEMSSYVKSLDKKHLLTVGFEGFYTSSSPPEKLSVNPEEYTGFLGVDFIRNSKTSTIDFSSVHVYPDQWFLHRQLDLGEKIEFASKYVASHIEDGDSVIKKPVLFTEFGLSKRYKEFNDSHRETFFKAIFNMMYDSARKKKSGAGAFIWQLMMPDMEEYNDAYGIFPYEQLPSLSKLISQQSCRLAGLGFMKKGSYCQ</sequence>
<protein>
    <recommendedName>
        <fullName evidence="3">mannan endo-1,4-beta-mannosidase</fullName>
        <ecNumber evidence="3">3.2.1.78</ecNumber>
    </recommendedName>
</protein>
<keyword evidence="6" id="KW-0472">Membrane</keyword>
<evidence type="ECO:0000256" key="3">
    <source>
        <dbReference type="ARBA" id="ARBA00012706"/>
    </source>
</evidence>
<reference evidence="9" key="1">
    <citation type="journal article" date="2016" name="Nature">
        <title>The genome of the seagrass Zostera marina reveals angiosperm adaptation to the sea.</title>
        <authorList>
            <person name="Olsen J.L."/>
            <person name="Rouze P."/>
            <person name="Verhelst B."/>
            <person name="Lin Y.-C."/>
            <person name="Bayer T."/>
            <person name="Collen J."/>
            <person name="Dattolo E."/>
            <person name="De Paoli E."/>
            <person name="Dittami S."/>
            <person name="Maumus F."/>
            <person name="Michel G."/>
            <person name="Kersting A."/>
            <person name="Lauritano C."/>
            <person name="Lohaus R."/>
            <person name="Toepel M."/>
            <person name="Tonon T."/>
            <person name="Vanneste K."/>
            <person name="Amirebrahimi M."/>
            <person name="Brakel J."/>
            <person name="Bostroem C."/>
            <person name="Chovatia M."/>
            <person name="Grimwood J."/>
            <person name="Jenkins J.W."/>
            <person name="Jueterbock A."/>
            <person name="Mraz A."/>
            <person name="Stam W.T."/>
            <person name="Tice H."/>
            <person name="Bornberg-Bauer E."/>
            <person name="Green P.J."/>
            <person name="Pearson G.A."/>
            <person name="Procaccini G."/>
            <person name="Duarte C.M."/>
            <person name="Schmutz J."/>
            <person name="Reusch T.B.H."/>
            <person name="Van de Peer Y."/>
        </authorList>
    </citation>
    <scope>NUCLEOTIDE SEQUENCE [LARGE SCALE GENOMIC DNA]</scope>
    <source>
        <strain evidence="9">cv. Finnish</strain>
    </source>
</reference>
<keyword evidence="9" id="KW-1185">Reference proteome</keyword>
<dbReference type="InterPro" id="IPR045053">
    <property type="entry name" value="MAN-like"/>
</dbReference>
<dbReference type="Pfam" id="PF26410">
    <property type="entry name" value="GH5_mannosidase"/>
    <property type="match status" value="1"/>
</dbReference>
<comment type="catalytic activity">
    <reaction evidence="1">
        <text>Random hydrolysis of (1-&gt;4)-beta-D-mannosidic linkages in mannans, galactomannans and glucomannans.</text>
        <dbReference type="EC" id="3.2.1.78"/>
    </reaction>
</comment>
<evidence type="ECO:0000256" key="5">
    <source>
        <dbReference type="ARBA" id="ARBA00023295"/>
    </source>
</evidence>
<comment type="similarity">
    <text evidence="2">Belongs to the glycosyl hydrolase 5 (cellulase A) family.</text>
</comment>
<evidence type="ECO:0000259" key="7">
    <source>
        <dbReference type="Pfam" id="PF26410"/>
    </source>
</evidence>
<dbReference type="EMBL" id="LFYR01000090">
    <property type="protein sequence ID" value="KMZ76075.1"/>
    <property type="molecule type" value="Genomic_DNA"/>
</dbReference>
<evidence type="ECO:0000313" key="8">
    <source>
        <dbReference type="EMBL" id="KMZ76075.1"/>
    </source>
</evidence>
<dbReference type="GO" id="GO:0000272">
    <property type="term" value="P:polysaccharide catabolic process"/>
    <property type="evidence" value="ECO:0007669"/>
    <property type="project" value="InterPro"/>
</dbReference>
<keyword evidence="6" id="KW-1133">Transmembrane helix</keyword>
<evidence type="ECO:0000256" key="1">
    <source>
        <dbReference type="ARBA" id="ARBA00001678"/>
    </source>
</evidence>
<dbReference type="AlphaFoldDB" id="A0A0K9Q5Z7"/>
<dbReference type="SUPFAM" id="SSF51445">
    <property type="entry name" value="(Trans)glycosidases"/>
    <property type="match status" value="1"/>
</dbReference>
<gene>
    <name evidence="8" type="ORF">ZOSMA_107G00730</name>
</gene>
<evidence type="ECO:0000256" key="2">
    <source>
        <dbReference type="ARBA" id="ARBA00005641"/>
    </source>
</evidence>
<dbReference type="OMA" id="YHDGFSI"/>
<dbReference type="GO" id="GO:0016985">
    <property type="term" value="F:mannan endo-1,4-beta-mannosidase activity"/>
    <property type="evidence" value="ECO:0000318"/>
    <property type="project" value="GO_Central"/>
</dbReference>
<dbReference type="InterPro" id="IPR017853">
    <property type="entry name" value="GH"/>
</dbReference>
<dbReference type="InterPro" id="IPR001547">
    <property type="entry name" value="Glyco_hydro_5"/>
</dbReference>
<keyword evidence="5" id="KW-0326">Glycosidase</keyword>
<dbReference type="Proteomes" id="UP000036987">
    <property type="component" value="Unassembled WGS sequence"/>
</dbReference>
<feature type="transmembrane region" description="Helical" evidence="6">
    <location>
        <begin position="12"/>
        <end position="31"/>
    </location>
</feature>
<name>A0A0K9Q5Z7_ZOSMR</name>
<accession>A0A0K9Q5Z7</accession>
<organism evidence="8 9">
    <name type="scientific">Zostera marina</name>
    <name type="common">Eelgrass</name>
    <dbReference type="NCBI Taxonomy" id="29655"/>
    <lineage>
        <taxon>Eukaryota</taxon>
        <taxon>Viridiplantae</taxon>
        <taxon>Streptophyta</taxon>
        <taxon>Embryophyta</taxon>
        <taxon>Tracheophyta</taxon>
        <taxon>Spermatophyta</taxon>
        <taxon>Magnoliopsida</taxon>
        <taxon>Liliopsida</taxon>
        <taxon>Zosteraceae</taxon>
        <taxon>Zostera</taxon>
    </lineage>
</organism>
<dbReference type="Gene3D" id="3.20.20.80">
    <property type="entry name" value="Glycosidases"/>
    <property type="match status" value="1"/>
</dbReference>
<dbReference type="PANTHER" id="PTHR31451:SF45">
    <property type="entry name" value="MANNAN ENDO-1,4-BETA-MANNOSIDASE 2"/>
    <property type="match status" value="1"/>
</dbReference>
<dbReference type="FunFam" id="3.20.20.80:FF:000012">
    <property type="entry name" value="Mannan endo-1,4-beta-mannosidase 6"/>
    <property type="match status" value="1"/>
</dbReference>
<evidence type="ECO:0000256" key="6">
    <source>
        <dbReference type="SAM" id="Phobius"/>
    </source>
</evidence>
<proteinExistence type="inferred from homology"/>
<comment type="caution">
    <text evidence="8">The sequence shown here is derived from an EMBL/GenBank/DDBJ whole genome shotgun (WGS) entry which is preliminary data.</text>
</comment>